<sequence>RLNGKMTENTALNLRIDEIKAEFLLYELADYNERISIQRSIAKEFIKLIPGHQPFLKEKSNCYH</sequence>
<feature type="non-terminal residue" evidence="1">
    <location>
        <position position="1"/>
    </location>
</feature>
<protein>
    <submittedName>
        <fullName evidence="1">Uncharacterized protein</fullName>
    </submittedName>
</protein>
<reference evidence="2" key="1">
    <citation type="submission" date="2017-09" db="EMBL/GenBank/DDBJ databases">
        <title>Depth-based differentiation of microbial function through sediment-hosted aquifers and enrichment of novel symbionts in the deep terrestrial subsurface.</title>
        <authorList>
            <person name="Probst A.J."/>
            <person name="Ladd B."/>
            <person name="Jarett J.K."/>
            <person name="Geller-Mcgrath D.E."/>
            <person name="Sieber C.M.K."/>
            <person name="Emerson J.B."/>
            <person name="Anantharaman K."/>
            <person name="Thomas B.C."/>
            <person name="Malmstrom R."/>
            <person name="Stieglmeier M."/>
            <person name="Klingl A."/>
            <person name="Woyke T."/>
            <person name="Ryan C.M."/>
            <person name="Banfield J.F."/>
        </authorList>
    </citation>
    <scope>NUCLEOTIDE SEQUENCE [LARGE SCALE GENOMIC DNA]</scope>
</reference>
<accession>A0A2M7XHX0</accession>
<proteinExistence type="predicted"/>
<dbReference type="EMBL" id="PFWS01000019">
    <property type="protein sequence ID" value="PJA47473.1"/>
    <property type="molecule type" value="Genomic_DNA"/>
</dbReference>
<evidence type="ECO:0000313" key="1">
    <source>
        <dbReference type="EMBL" id="PJA47473.1"/>
    </source>
</evidence>
<feature type="non-terminal residue" evidence="1">
    <location>
        <position position="64"/>
    </location>
</feature>
<comment type="caution">
    <text evidence="1">The sequence shown here is derived from an EMBL/GenBank/DDBJ whole genome shotgun (WGS) entry which is preliminary data.</text>
</comment>
<gene>
    <name evidence="1" type="ORF">CO172_01240</name>
</gene>
<organism evidence="1 2">
    <name type="scientific">Candidatus Uhrbacteria bacterium CG_4_9_14_3_um_filter_36_7</name>
    <dbReference type="NCBI Taxonomy" id="1975033"/>
    <lineage>
        <taxon>Bacteria</taxon>
        <taxon>Candidatus Uhriibacteriota</taxon>
    </lineage>
</organism>
<name>A0A2M7XHX0_9BACT</name>
<evidence type="ECO:0000313" key="2">
    <source>
        <dbReference type="Proteomes" id="UP000229749"/>
    </source>
</evidence>
<dbReference type="Proteomes" id="UP000229749">
    <property type="component" value="Unassembled WGS sequence"/>
</dbReference>
<dbReference type="AlphaFoldDB" id="A0A2M7XHX0"/>